<dbReference type="Proteomes" id="UP001346869">
    <property type="component" value="Unassembled WGS sequence"/>
</dbReference>
<dbReference type="EMBL" id="JAUZQC010000014">
    <property type="protein sequence ID" value="KAK5859997.1"/>
    <property type="molecule type" value="Genomic_DNA"/>
</dbReference>
<evidence type="ECO:0000313" key="2">
    <source>
        <dbReference type="Proteomes" id="UP001346869"/>
    </source>
</evidence>
<name>A0AAN7XET0_ELEMC</name>
<evidence type="ECO:0000313" key="1">
    <source>
        <dbReference type="EMBL" id="KAK5859997.1"/>
    </source>
</evidence>
<reference evidence="1 2" key="2">
    <citation type="journal article" date="2023" name="Mol. Biol. Evol.">
        <title>Genomics of Secondarily Temperate Adaptation in the Only Non-Antarctic Icefish.</title>
        <authorList>
            <person name="Rivera-Colon A.G."/>
            <person name="Rayamajhi N."/>
            <person name="Minhas B.F."/>
            <person name="Madrigal G."/>
            <person name="Bilyk K.T."/>
            <person name="Yoon V."/>
            <person name="Hune M."/>
            <person name="Gregory S."/>
            <person name="Cheng C.H.C."/>
            <person name="Catchen J.M."/>
        </authorList>
    </citation>
    <scope>NUCLEOTIDE SEQUENCE [LARGE SCALE GENOMIC DNA]</scope>
    <source>
        <strain evidence="1">JMC-PN-2008</strain>
    </source>
</reference>
<proteinExistence type="predicted"/>
<dbReference type="AlphaFoldDB" id="A0AAN7XET0"/>
<sequence length="81" mass="8732">MCLRVSRLPDGRRRTWLGSGMPETVAPGAAVAVAEVDVVGQLEQIQAMAPEGNAQVRQAFAEKGHNVLEKREAIGLEHVLD</sequence>
<accession>A0AAN7XET0</accession>
<comment type="caution">
    <text evidence="1">The sequence shown here is derived from an EMBL/GenBank/DDBJ whole genome shotgun (WGS) entry which is preliminary data.</text>
</comment>
<organism evidence="1 2">
    <name type="scientific">Eleginops maclovinus</name>
    <name type="common">Patagonian blennie</name>
    <name type="synonym">Eleginus maclovinus</name>
    <dbReference type="NCBI Taxonomy" id="56733"/>
    <lineage>
        <taxon>Eukaryota</taxon>
        <taxon>Metazoa</taxon>
        <taxon>Chordata</taxon>
        <taxon>Craniata</taxon>
        <taxon>Vertebrata</taxon>
        <taxon>Euteleostomi</taxon>
        <taxon>Actinopterygii</taxon>
        <taxon>Neopterygii</taxon>
        <taxon>Teleostei</taxon>
        <taxon>Neoteleostei</taxon>
        <taxon>Acanthomorphata</taxon>
        <taxon>Eupercaria</taxon>
        <taxon>Perciformes</taxon>
        <taxon>Notothenioidei</taxon>
        <taxon>Eleginopidae</taxon>
        <taxon>Eleginops</taxon>
    </lineage>
</organism>
<protein>
    <submittedName>
        <fullName evidence="1">Uncharacterized protein</fullName>
    </submittedName>
</protein>
<reference evidence="1 2" key="1">
    <citation type="journal article" date="2023" name="Genes (Basel)">
        <title>Chromosome-Level Genome Assembly and Circadian Gene Repertoire of the Patagonia Blennie Eleginops maclovinus-The Closest Ancestral Proxy of Antarctic Cryonotothenioids.</title>
        <authorList>
            <person name="Cheng C.C."/>
            <person name="Rivera-Colon A.G."/>
            <person name="Minhas B.F."/>
            <person name="Wilson L."/>
            <person name="Rayamajhi N."/>
            <person name="Vargas-Chacoff L."/>
            <person name="Catchen J.M."/>
        </authorList>
    </citation>
    <scope>NUCLEOTIDE SEQUENCE [LARGE SCALE GENOMIC DNA]</scope>
    <source>
        <strain evidence="1">JMC-PN-2008</strain>
    </source>
</reference>
<gene>
    <name evidence="1" type="ORF">PBY51_021508</name>
</gene>
<keyword evidence="2" id="KW-1185">Reference proteome</keyword>